<dbReference type="Pfam" id="PF00440">
    <property type="entry name" value="TetR_N"/>
    <property type="match status" value="1"/>
</dbReference>
<dbReference type="InterPro" id="IPR039536">
    <property type="entry name" value="TetR_C_Proteobacteria"/>
</dbReference>
<dbReference type="Gene3D" id="1.10.357.10">
    <property type="entry name" value="Tetracycline Repressor, domain 2"/>
    <property type="match status" value="1"/>
</dbReference>
<evidence type="ECO:0000256" key="1">
    <source>
        <dbReference type="ARBA" id="ARBA00023125"/>
    </source>
</evidence>
<evidence type="ECO:0000256" key="2">
    <source>
        <dbReference type="PROSITE-ProRule" id="PRU00335"/>
    </source>
</evidence>
<dbReference type="SUPFAM" id="SSF46689">
    <property type="entry name" value="Homeodomain-like"/>
    <property type="match status" value="1"/>
</dbReference>
<dbReference type="Gene3D" id="1.10.10.60">
    <property type="entry name" value="Homeodomain-like"/>
    <property type="match status" value="1"/>
</dbReference>
<evidence type="ECO:0000313" key="4">
    <source>
        <dbReference type="EMBL" id="MDP4540282.1"/>
    </source>
</evidence>
<sequence length="223" mass="24855">MNNAEATKMTAPHPSIHAKVLAAAVEQFAANGFDGANMDAIARRAGVAKPTIYNHFRDKSALYLASIEYMLGRNRATIASPSFASLPAGKGILKVALELTWLFGRDDDILMFCKMCIAGNERFHTAADVFLRNGPWRGTDEIASLLRVWHERGELRIDRPSFAARQLSELCKTDIFDARLFGGPAMATEEECRFTASEAARTFLARYARHERRMLFRPKTGGR</sequence>
<name>A0ABT9HAD0_9SPHN</name>
<keyword evidence="5" id="KW-1185">Reference proteome</keyword>
<dbReference type="InterPro" id="IPR050109">
    <property type="entry name" value="HTH-type_TetR-like_transc_reg"/>
</dbReference>
<organism evidence="4 5">
    <name type="scientific">Qipengyuania benthica</name>
    <dbReference type="NCBI Taxonomy" id="3067651"/>
    <lineage>
        <taxon>Bacteria</taxon>
        <taxon>Pseudomonadati</taxon>
        <taxon>Pseudomonadota</taxon>
        <taxon>Alphaproteobacteria</taxon>
        <taxon>Sphingomonadales</taxon>
        <taxon>Erythrobacteraceae</taxon>
        <taxon>Qipengyuania</taxon>
    </lineage>
</organism>
<evidence type="ECO:0000313" key="5">
    <source>
        <dbReference type="Proteomes" id="UP001235664"/>
    </source>
</evidence>
<dbReference type="InterPro" id="IPR009057">
    <property type="entry name" value="Homeodomain-like_sf"/>
</dbReference>
<dbReference type="RefSeq" id="WP_305930414.1">
    <property type="nucleotide sequence ID" value="NZ_JAVAIL010000003.1"/>
</dbReference>
<protein>
    <submittedName>
        <fullName evidence="4">TetR/AcrR family transcriptional regulator</fullName>
    </submittedName>
</protein>
<feature type="domain" description="HTH tetR-type" evidence="3">
    <location>
        <begin position="14"/>
        <end position="74"/>
    </location>
</feature>
<accession>A0ABT9HAD0</accession>
<evidence type="ECO:0000259" key="3">
    <source>
        <dbReference type="PROSITE" id="PS50977"/>
    </source>
</evidence>
<proteinExistence type="predicted"/>
<feature type="DNA-binding region" description="H-T-H motif" evidence="2">
    <location>
        <begin position="37"/>
        <end position="56"/>
    </location>
</feature>
<dbReference type="Proteomes" id="UP001235664">
    <property type="component" value="Unassembled WGS sequence"/>
</dbReference>
<dbReference type="EMBL" id="JAVAIL010000003">
    <property type="protein sequence ID" value="MDP4540282.1"/>
    <property type="molecule type" value="Genomic_DNA"/>
</dbReference>
<gene>
    <name evidence="4" type="ORF">Q9K01_11650</name>
</gene>
<dbReference type="PANTHER" id="PTHR30055">
    <property type="entry name" value="HTH-TYPE TRANSCRIPTIONAL REGULATOR RUTR"/>
    <property type="match status" value="1"/>
</dbReference>
<dbReference type="PROSITE" id="PS50977">
    <property type="entry name" value="HTH_TETR_2"/>
    <property type="match status" value="1"/>
</dbReference>
<dbReference type="PRINTS" id="PR00455">
    <property type="entry name" value="HTHTETR"/>
</dbReference>
<comment type="caution">
    <text evidence="4">The sequence shown here is derived from an EMBL/GenBank/DDBJ whole genome shotgun (WGS) entry which is preliminary data.</text>
</comment>
<dbReference type="InterPro" id="IPR001647">
    <property type="entry name" value="HTH_TetR"/>
</dbReference>
<dbReference type="Pfam" id="PF14246">
    <property type="entry name" value="TetR_C_7"/>
    <property type="match status" value="1"/>
</dbReference>
<reference evidence="4 5" key="1">
    <citation type="submission" date="2023-08" db="EMBL/GenBank/DDBJ databases">
        <title>genomic of DY56.</title>
        <authorList>
            <person name="Wang Y."/>
        </authorList>
    </citation>
    <scope>NUCLEOTIDE SEQUENCE [LARGE SCALE GENOMIC DNA]</scope>
    <source>
        <strain evidence="4 5">DY56-A-20</strain>
    </source>
</reference>
<keyword evidence="1 2" id="KW-0238">DNA-binding</keyword>
<dbReference type="PANTHER" id="PTHR30055:SF146">
    <property type="entry name" value="HTH-TYPE TRANSCRIPTIONAL DUAL REGULATOR CECR"/>
    <property type="match status" value="1"/>
</dbReference>